<keyword evidence="9 10" id="KW-0067">ATP-binding</keyword>
<keyword evidence="5 10" id="KW-0055">Arginine biosynthesis</keyword>
<proteinExistence type="inferred from homology"/>
<dbReference type="NCBIfam" id="NF001770">
    <property type="entry name" value="PRK00509.1"/>
    <property type="match status" value="1"/>
</dbReference>
<dbReference type="EC" id="6.3.4.5" evidence="3 10"/>
<feature type="binding site" evidence="10">
    <location>
        <position position="95"/>
    </location>
    <ligand>
        <name>L-citrulline</name>
        <dbReference type="ChEBI" id="CHEBI:57743"/>
    </ligand>
</feature>
<feature type="binding site" evidence="10">
    <location>
        <position position="122"/>
    </location>
    <ligand>
        <name>L-aspartate</name>
        <dbReference type="ChEBI" id="CHEBI:29991"/>
    </ligand>
</feature>
<dbReference type="Pfam" id="PF20979">
    <property type="entry name" value="Arginosuc_syn_C"/>
    <property type="match status" value="1"/>
</dbReference>
<keyword evidence="8 10" id="KW-0547">Nucleotide-binding</keyword>
<comment type="subcellular location">
    <subcellularLocation>
        <location evidence="10">Cytoplasm</location>
    </subcellularLocation>
</comment>
<comment type="subunit">
    <text evidence="2 10">Homotetramer.</text>
</comment>
<evidence type="ECO:0000256" key="3">
    <source>
        <dbReference type="ARBA" id="ARBA00012286"/>
    </source>
</evidence>
<feature type="binding site" evidence="10">
    <location>
        <position position="188"/>
    </location>
    <ligand>
        <name>L-citrulline</name>
        <dbReference type="ChEBI" id="CHEBI:57743"/>
    </ligand>
</feature>
<dbReference type="GO" id="GO:0000050">
    <property type="term" value="P:urea cycle"/>
    <property type="evidence" value="ECO:0007669"/>
    <property type="project" value="TreeGrafter"/>
</dbReference>
<evidence type="ECO:0000259" key="11">
    <source>
        <dbReference type="Pfam" id="PF00764"/>
    </source>
</evidence>
<feature type="binding site" evidence="10">
    <location>
        <position position="126"/>
    </location>
    <ligand>
        <name>L-citrulline</name>
        <dbReference type="ChEBI" id="CHEBI:57743"/>
    </ligand>
</feature>
<dbReference type="HAMAP" id="MF_00005">
    <property type="entry name" value="Arg_succ_synth_type1"/>
    <property type="match status" value="1"/>
</dbReference>
<dbReference type="RefSeq" id="WP_199383547.1">
    <property type="nucleotide sequence ID" value="NZ_JAEMHM010000006.1"/>
</dbReference>
<name>A0A8J7JJJ4_9BACT</name>
<dbReference type="SUPFAM" id="SSF69864">
    <property type="entry name" value="Argininosuccinate synthetase, C-terminal domain"/>
    <property type="match status" value="1"/>
</dbReference>
<dbReference type="InterPro" id="IPR018223">
    <property type="entry name" value="Arginosuc_synth_CS"/>
</dbReference>
<dbReference type="PANTHER" id="PTHR11587:SF2">
    <property type="entry name" value="ARGININOSUCCINATE SYNTHASE"/>
    <property type="match status" value="1"/>
</dbReference>
<protein>
    <recommendedName>
        <fullName evidence="3 10">Argininosuccinate synthase</fullName>
        <ecNumber evidence="3 10">6.3.4.5</ecNumber>
    </recommendedName>
    <alternativeName>
        <fullName evidence="10">Citrulline--aspartate ligase</fullName>
    </alternativeName>
</protein>
<dbReference type="AlphaFoldDB" id="A0A8J7JJJ4"/>
<evidence type="ECO:0000256" key="6">
    <source>
        <dbReference type="ARBA" id="ARBA00022598"/>
    </source>
</evidence>
<feature type="domain" description="Arginosuccinate synthase-like N-terminal" evidence="11">
    <location>
        <begin position="8"/>
        <end position="169"/>
    </location>
</feature>
<dbReference type="UniPathway" id="UPA00068">
    <property type="reaction ID" value="UER00113"/>
</dbReference>
<feature type="binding site" evidence="10">
    <location>
        <position position="127"/>
    </location>
    <ligand>
        <name>L-aspartate</name>
        <dbReference type="ChEBI" id="CHEBI:29991"/>
    </ligand>
</feature>
<dbReference type="Proteomes" id="UP000636888">
    <property type="component" value="Unassembled WGS sequence"/>
</dbReference>
<dbReference type="Gene3D" id="3.40.50.620">
    <property type="entry name" value="HUPs"/>
    <property type="match status" value="1"/>
</dbReference>
<comment type="pathway">
    <text evidence="1 10">Amino-acid biosynthesis; L-arginine biosynthesis; L-arginine from L-ornithine and carbamoyl phosphate: step 2/3.</text>
</comment>
<feature type="binding site" evidence="10">
    <location>
        <position position="130"/>
    </location>
    <ligand>
        <name>L-citrulline</name>
        <dbReference type="ChEBI" id="CHEBI:57743"/>
    </ligand>
</feature>
<dbReference type="InterPro" id="IPR023434">
    <property type="entry name" value="Arginosuc_synth_type_1_subfam"/>
</dbReference>
<dbReference type="GO" id="GO:0005737">
    <property type="term" value="C:cytoplasm"/>
    <property type="evidence" value="ECO:0007669"/>
    <property type="project" value="UniProtKB-SubCell"/>
</dbReference>
<dbReference type="GO" id="GO:0006526">
    <property type="term" value="P:L-arginine biosynthetic process"/>
    <property type="evidence" value="ECO:0007669"/>
    <property type="project" value="UniProtKB-UniRule"/>
</dbReference>
<feature type="domain" description="Arginosuccinate synthase C-terminal" evidence="12">
    <location>
        <begin position="178"/>
        <end position="396"/>
    </location>
</feature>
<dbReference type="FunFam" id="3.40.50.620:FF:000019">
    <property type="entry name" value="Argininosuccinate synthase"/>
    <property type="match status" value="1"/>
</dbReference>
<feature type="binding site" evidence="10">
    <location>
        <position position="179"/>
    </location>
    <ligand>
        <name>L-citrulline</name>
        <dbReference type="ChEBI" id="CHEBI:57743"/>
    </ligand>
</feature>
<evidence type="ECO:0000313" key="13">
    <source>
        <dbReference type="EMBL" id="MBJ6724650.1"/>
    </source>
</evidence>
<feature type="binding site" evidence="10">
    <location>
        <position position="39"/>
    </location>
    <ligand>
        <name>ATP</name>
        <dbReference type="ChEBI" id="CHEBI:30616"/>
    </ligand>
</feature>
<evidence type="ECO:0000256" key="8">
    <source>
        <dbReference type="ARBA" id="ARBA00022741"/>
    </source>
</evidence>
<reference evidence="13" key="1">
    <citation type="submission" date="2020-12" db="EMBL/GenBank/DDBJ databases">
        <title>Geomonas sp. Red875, isolated from river sediment.</title>
        <authorList>
            <person name="Xu Z."/>
            <person name="Zhang Z."/>
            <person name="Masuda Y."/>
            <person name="Itoh H."/>
            <person name="Senoo K."/>
        </authorList>
    </citation>
    <scope>NUCLEOTIDE SEQUENCE</scope>
    <source>
        <strain evidence="13">Red875</strain>
    </source>
</reference>
<dbReference type="InterPro" id="IPR024074">
    <property type="entry name" value="AS_cat/multimer_dom_body"/>
</dbReference>
<keyword evidence="14" id="KW-1185">Reference proteome</keyword>
<feature type="binding site" evidence="10">
    <location>
        <position position="264"/>
    </location>
    <ligand>
        <name>L-citrulline</name>
        <dbReference type="ChEBI" id="CHEBI:57743"/>
    </ligand>
</feature>
<dbReference type="InterPro" id="IPR001518">
    <property type="entry name" value="Arginosuc_synth"/>
</dbReference>
<dbReference type="InterPro" id="IPR048268">
    <property type="entry name" value="Arginosuc_syn_C"/>
</dbReference>
<accession>A0A8J7JJJ4</accession>
<organism evidence="13 14">
    <name type="scientific">Geomesophilobacter sediminis</name>
    <dbReference type="NCBI Taxonomy" id="2798584"/>
    <lineage>
        <taxon>Bacteria</taxon>
        <taxon>Pseudomonadati</taxon>
        <taxon>Thermodesulfobacteriota</taxon>
        <taxon>Desulfuromonadia</taxon>
        <taxon>Geobacterales</taxon>
        <taxon>Geobacteraceae</taxon>
        <taxon>Geomesophilobacter</taxon>
    </lineage>
</organism>
<dbReference type="FunFam" id="3.90.1260.10:FF:000007">
    <property type="entry name" value="Argininosuccinate synthase"/>
    <property type="match status" value="1"/>
</dbReference>
<feature type="binding site" evidence="10">
    <location>
        <position position="120"/>
    </location>
    <ligand>
        <name>ATP</name>
        <dbReference type="ChEBI" id="CHEBI:30616"/>
    </ligand>
</feature>
<dbReference type="GO" id="GO:0000053">
    <property type="term" value="P:argininosuccinate metabolic process"/>
    <property type="evidence" value="ECO:0007669"/>
    <property type="project" value="TreeGrafter"/>
</dbReference>
<dbReference type="PROSITE" id="PS00565">
    <property type="entry name" value="ARGININOSUCCIN_SYN_2"/>
    <property type="match status" value="1"/>
</dbReference>
<evidence type="ECO:0000256" key="10">
    <source>
        <dbReference type="HAMAP-Rule" id="MF_00005"/>
    </source>
</evidence>
<dbReference type="NCBIfam" id="TIGR00032">
    <property type="entry name" value="argG"/>
    <property type="match status" value="1"/>
</dbReference>
<feature type="binding site" evidence="10">
    <location>
        <position position="276"/>
    </location>
    <ligand>
        <name>L-citrulline</name>
        <dbReference type="ChEBI" id="CHEBI:57743"/>
    </ligand>
</feature>
<feature type="binding site" evidence="10">
    <location>
        <begin position="12"/>
        <end position="20"/>
    </location>
    <ligand>
        <name>ATP</name>
        <dbReference type="ChEBI" id="CHEBI:30616"/>
    </ligand>
</feature>
<dbReference type="CDD" id="cd01999">
    <property type="entry name" value="ASS"/>
    <property type="match status" value="1"/>
</dbReference>
<keyword evidence="7 10" id="KW-0028">Amino-acid biosynthesis</keyword>
<evidence type="ECO:0000256" key="1">
    <source>
        <dbReference type="ARBA" id="ARBA00004967"/>
    </source>
</evidence>
<dbReference type="InterPro" id="IPR014729">
    <property type="entry name" value="Rossmann-like_a/b/a_fold"/>
</dbReference>
<keyword evidence="6 10" id="KW-0436">Ligase</keyword>
<dbReference type="PROSITE" id="PS00564">
    <property type="entry name" value="ARGININOSUCCIN_SYN_1"/>
    <property type="match status" value="1"/>
</dbReference>
<keyword evidence="4 10" id="KW-0963">Cytoplasm</keyword>
<comment type="caution">
    <text evidence="13">The sequence shown here is derived from an EMBL/GenBank/DDBJ whole genome shotgun (WGS) entry which is preliminary data.</text>
</comment>
<dbReference type="Gene3D" id="3.90.1260.10">
    <property type="entry name" value="Argininosuccinate synthetase, chain A, domain 2"/>
    <property type="match status" value="1"/>
</dbReference>
<evidence type="ECO:0000256" key="9">
    <source>
        <dbReference type="ARBA" id="ARBA00022840"/>
    </source>
</evidence>
<dbReference type="PANTHER" id="PTHR11587">
    <property type="entry name" value="ARGININOSUCCINATE SYNTHASE"/>
    <property type="match status" value="1"/>
</dbReference>
<evidence type="ECO:0000256" key="7">
    <source>
        <dbReference type="ARBA" id="ARBA00022605"/>
    </source>
</evidence>
<dbReference type="GO" id="GO:0005524">
    <property type="term" value="F:ATP binding"/>
    <property type="evidence" value="ECO:0007669"/>
    <property type="project" value="UniProtKB-UniRule"/>
</dbReference>
<dbReference type="Pfam" id="PF00764">
    <property type="entry name" value="Arginosuc_synth"/>
    <property type="match status" value="1"/>
</dbReference>
<dbReference type="FunFam" id="1.20.5.470:FF:000001">
    <property type="entry name" value="Argininosuccinate synthase"/>
    <property type="match status" value="1"/>
</dbReference>
<dbReference type="Gene3D" id="1.20.5.470">
    <property type="entry name" value="Single helix bin"/>
    <property type="match status" value="1"/>
</dbReference>
<dbReference type="GO" id="GO:0004055">
    <property type="term" value="F:argininosuccinate synthase activity"/>
    <property type="evidence" value="ECO:0007669"/>
    <property type="project" value="UniProtKB-UniRule"/>
</dbReference>
<comment type="similarity">
    <text evidence="10">Belongs to the argininosuccinate synthase family. Type 1 subfamily.</text>
</comment>
<evidence type="ECO:0000259" key="12">
    <source>
        <dbReference type="Pfam" id="PF20979"/>
    </source>
</evidence>
<feature type="binding site" evidence="10">
    <location>
        <position position="90"/>
    </location>
    <ligand>
        <name>L-citrulline</name>
        <dbReference type="ChEBI" id="CHEBI:57743"/>
    </ligand>
</feature>
<evidence type="ECO:0000313" key="14">
    <source>
        <dbReference type="Proteomes" id="UP000636888"/>
    </source>
</evidence>
<dbReference type="SUPFAM" id="SSF52402">
    <property type="entry name" value="Adenine nucleotide alpha hydrolases-like"/>
    <property type="match status" value="1"/>
</dbReference>
<evidence type="ECO:0000256" key="4">
    <source>
        <dbReference type="ARBA" id="ARBA00022490"/>
    </source>
</evidence>
<evidence type="ECO:0000256" key="2">
    <source>
        <dbReference type="ARBA" id="ARBA00011881"/>
    </source>
</evidence>
<dbReference type="EMBL" id="JAEMHM010000006">
    <property type="protein sequence ID" value="MBJ6724650.1"/>
    <property type="molecule type" value="Genomic_DNA"/>
</dbReference>
<dbReference type="InterPro" id="IPR048267">
    <property type="entry name" value="Arginosuc_syn_N"/>
</dbReference>
<evidence type="ECO:0000256" key="5">
    <source>
        <dbReference type="ARBA" id="ARBA00022571"/>
    </source>
</evidence>
<gene>
    <name evidence="10" type="primary">argG</name>
    <name evidence="13" type="ORF">JFN93_08025</name>
</gene>
<feature type="binding site" evidence="10">
    <location>
        <position position="126"/>
    </location>
    <ligand>
        <name>L-aspartate</name>
        <dbReference type="ChEBI" id="CHEBI:29991"/>
    </ligand>
</feature>
<sequence>MAKKEVKKIVLAYSGGLDTSIILKWLKNEYGCEVVTFSADLGQGDELDPIREKAFATGADKVYIDDLKEEFVRDFVFPMFRANAIYEGHYLLGTSIARPLIAKRQMEIAAIEGCDAVSHGATGKGNDQVRFELAYYHFNPAITVVAPWREWKLNSRQALINYAKRNDIPIPITKKRPWSSDRNLLHISFEGGILEDTWMEAPENMYVLTKSPEKAPNKPQYIEIEFEQGNAVAVDGVRMSPAQLLAHLNTVGGEHGIGRVDLLENRSVGMKSRGVYETPGGTILREAHMAVEQITMDREVMHLRDSLIPRYAEMIYNGYWFSPERDMMQAMIDESQKTVNGVARLKLYKGHARTVGRKSESNSLFNLDFATFEKDQVYNQADAEGFIKLNSLRLRIRSLMQNKK</sequence>
<comment type="catalytic activity">
    <reaction evidence="10">
        <text>L-citrulline + L-aspartate + ATP = 2-(N(omega)-L-arginino)succinate + AMP + diphosphate + H(+)</text>
        <dbReference type="Rhea" id="RHEA:10932"/>
        <dbReference type="ChEBI" id="CHEBI:15378"/>
        <dbReference type="ChEBI" id="CHEBI:29991"/>
        <dbReference type="ChEBI" id="CHEBI:30616"/>
        <dbReference type="ChEBI" id="CHEBI:33019"/>
        <dbReference type="ChEBI" id="CHEBI:57472"/>
        <dbReference type="ChEBI" id="CHEBI:57743"/>
        <dbReference type="ChEBI" id="CHEBI:456215"/>
        <dbReference type="EC" id="6.3.4.5"/>
    </reaction>
</comment>